<proteinExistence type="predicted"/>
<organism evidence="1 2">
    <name type="scientific">Eragrostis curvula</name>
    <name type="common">weeping love grass</name>
    <dbReference type="NCBI Taxonomy" id="38414"/>
    <lineage>
        <taxon>Eukaryota</taxon>
        <taxon>Viridiplantae</taxon>
        <taxon>Streptophyta</taxon>
        <taxon>Embryophyta</taxon>
        <taxon>Tracheophyta</taxon>
        <taxon>Spermatophyta</taxon>
        <taxon>Magnoliopsida</taxon>
        <taxon>Liliopsida</taxon>
        <taxon>Poales</taxon>
        <taxon>Poaceae</taxon>
        <taxon>PACMAD clade</taxon>
        <taxon>Chloridoideae</taxon>
        <taxon>Eragrostideae</taxon>
        <taxon>Eragrostidinae</taxon>
        <taxon>Eragrostis</taxon>
    </lineage>
</organism>
<keyword evidence="2" id="KW-1185">Reference proteome</keyword>
<accession>A0A5J9U9C1</accession>
<comment type="caution">
    <text evidence="1">The sequence shown here is derived from an EMBL/GenBank/DDBJ whole genome shotgun (WGS) entry which is preliminary data.</text>
</comment>
<protein>
    <submittedName>
        <fullName evidence="1">Uncharacterized protein</fullName>
    </submittedName>
</protein>
<name>A0A5J9U9C1_9POAL</name>
<reference evidence="1 2" key="1">
    <citation type="journal article" date="2019" name="Sci. Rep.">
        <title>A high-quality genome of Eragrostis curvula grass provides insights into Poaceae evolution and supports new strategies to enhance forage quality.</title>
        <authorList>
            <person name="Carballo J."/>
            <person name="Santos B.A.C.M."/>
            <person name="Zappacosta D."/>
            <person name="Garbus I."/>
            <person name="Selva J.P."/>
            <person name="Gallo C.A."/>
            <person name="Diaz A."/>
            <person name="Albertini E."/>
            <person name="Caccamo M."/>
            <person name="Echenique V."/>
        </authorList>
    </citation>
    <scope>NUCLEOTIDE SEQUENCE [LARGE SCALE GENOMIC DNA]</scope>
    <source>
        <strain evidence="2">cv. Victoria</strain>
        <tissue evidence="1">Leaf</tissue>
    </source>
</reference>
<dbReference type="AlphaFoldDB" id="A0A5J9U9C1"/>
<dbReference type="Gramene" id="TVU19927">
    <property type="protein sequence ID" value="TVU19927"/>
    <property type="gene ID" value="EJB05_36109"/>
</dbReference>
<evidence type="ECO:0000313" key="1">
    <source>
        <dbReference type="EMBL" id="TVU19927.1"/>
    </source>
</evidence>
<dbReference type="EMBL" id="RWGY01000029">
    <property type="protein sequence ID" value="TVU19927.1"/>
    <property type="molecule type" value="Genomic_DNA"/>
</dbReference>
<gene>
    <name evidence="1" type="ORF">EJB05_36109</name>
</gene>
<sequence>IYGIHDEANDKAFELQLSWVCDESNRPLQKLLVPLLYRYQQIFWSEQAKAASLVLEEMDAD</sequence>
<feature type="non-terminal residue" evidence="1">
    <location>
        <position position="1"/>
    </location>
</feature>
<dbReference type="OrthoDB" id="1704053at2759"/>
<dbReference type="Proteomes" id="UP000324897">
    <property type="component" value="Chromosome 7"/>
</dbReference>
<evidence type="ECO:0000313" key="2">
    <source>
        <dbReference type="Proteomes" id="UP000324897"/>
    </source>
</evidence>